<dbReference type="EMBL" id="MU853414">
    <property type="protein sequence ID" value="KAK4132977.1"/>
    <property type="molecule type" value="Genomic_DNA"/>
</dbReference>
<dbReference type="PROSITE" id="PS50011">
    <property type="entry name" value="PROTEIN_KINASE_DOM"/>
    <property type="match status" value="1"/>
</dbReference>
<dbReference type="PANTHER" id="PTHR44305">
    <property type="entry name" value="SI:DKEY-192D15.2-RELATED"/>
    <property type="match status" value="1"/>
</dbReference>
<name>A0AAN6UH86_9PEZI</name>
<dbReference type="Proteomes" id="UP001304895">
    <property type="component" value="Unassembled WGS sequence"/>
</dbReference>
<feature type="domain" description="Protein kinase" evidence="2">
    <location>
        <begin position="134"/>
        <end position="445"/>
    </location>
</feature>
<accession>A0AAN6UH86</accession>
<evidence type="ECO:0000256" key="1">
    <source>
        <dbReference type="SAM" id="MobiDB-lite"/>
    </source>
</evidence>
<dbReference type="SMART" id="SM00220">
    <property type="entry name" value="S_TKc"/>
    <property type="match status" value="1"/>
</dbReference>
<protein>
    <recommendedName>
        <fullName evidence="2">Protein kinase domain-containing protein</fullName>
    </recommendedName>
</protein>
<dbReference type="GO" id="GO:0005524">
    <property type="term" value="F:ATP binding"/>
    <property type="evidence" value="ECO:0007669"/>
    <property type="project" value="InterPro"/>
</dbReference>
<dbReference type="SUPFAM" id="SSF56112">
    <property type="entry name" value="Protein kinase-like (PK-like)"/>
    <property type="match status" value="1"/>
</dbReference>
<dbReference type="AlphaFoldDB" id="A0AAN6UH86"/>
<reference evidence="3" key="1">
    <citation type="journal article" date="2023" name="Mol. Phylogenet. Evol.">
        <title>Genome-scale phylogeny and comparative genomics of the fungal order Sordariales.</title>
        <authorList>
            <person name="Hensen N."/>
            <person name="Bonometti L."/>
            <person name="Westerberg I."/>
            <person name="Brannstrom I.O."/>
            <person name="Guillou S."/>
            <person name="Cros-Aarteil S."/>
            <person name="Calhoun S."/>
            <person name="Haridas S."/>
            <person name="Kuo A."/>
            <person name="Mondo S."/>
            <person name="Pangilinan J."/>
            <person name="Riley R."/>
            <person name="LaButti K."/>
            <person name="Andreopoulos B."/>
            <person name="Lipzen A."/>
            <person name="Chen C."/>
            <person name="Yan M."/>
            <person name="Daum C."/>
            <person name="Ng V."/>
            <person name="Clum A."/>
            <person name="Steindorff A."/>
            <person name="Ohm R.A."/>
            <person name="Martin F."/>
            <person name="Silar P."/>
            <person name="Natvig D.O."/>
            <person name="Lalanne C."/>
            <person name="Gautier V."/>
            <person name="Ament-Velasquez S.L."/>
            <person name="Kruys A."/>
            <person name="Hutchinson M.I."/>
            <person name="Powell A.J."/>
            <person name="Barry K."/>
            <person name="Miller A.N."/>
            <person name="Grigoriev I.V."/>
            <person name="Debuchy R."/>
            <person name="Gladieux P."/>
            <person name="Hiltunen Thoren M."/>
            <person name="Johannesson H."/>
        </authorList>
    </citation>
    <scope>NUCLEOTIDE SEQUENCE</scope>
    <source>
        <strain evidence="3">CBS 123565</strain>
    </source>
</reference>
<keyword evidence="4" id="KW-1185">Reference proteome</keyword>
<feature type="compositionally biased region" description="Low complexity" evidence="1">
    <location>
        <begin position="469"/>
        <end position="482"/>
    </location>
</feature>
<dbReference type="GO" id="GO:0004672">
    <property type="term" value="F:protein kinase activity"/>
    <property type="evidence" value="ECO:0007669"/>
    <property type="project" value="InterPro"/>
</dbReference>
<dbReference type="Pfam" id="PF00069">
    <property type="entry name" value="Pkinase"/>
    <property type="match status" value="1"/>
</dbReference>
<feature type="compositionally biased region" description="Polar residues" evidence="1">
    <location>
        <begin position="483"/>
        <end position="506"/>
    </location>
</feature>
<dbReference type="PANTHER" id="PTHR44305:SF24">
    <property type="entry name" value="TYROSINE-PROTEIN KINASE C03B1.5-RELATED"/>
    <property type="match status" value="1"/>
</dbReference>
<dbReference type="InterPro" id="IPR000719">
    <property type="entry name" value="Prot_kinase_dom"/>
</dbReference>
<gene>
    <name evidence="3" type="ORF">BT67DRAFT_450670</name>
</gene>
<dbReference type="Gene3D" id="1.10.510.10">
    <property type="entry name" value="Transferase(Phosphotransferase) domain 1"/>
    <property type="match status" value="1"/>
</dbReference>
<feature type="region of interest" description="Disordered" evidence="1">
    <location>
        <begin position="457"/>
        <end position="506"/>
    </location>
</feature>
<evidence type="ECO:0000313" key="4">
    <source>
        <dbReference type="Proteomes" id="UP001304895"/>
    </source>
</evidence>
<organism evidence="3 4">
    <name type="scientific">Trichocladium antarcticum</name>
    <dbReference type="NCBI Taxonomy" id="1450529"/>
    <lineage>
        <taxon>Eukaryota</taxon>
        <taxon>Fungi</taxon>
        <taxon>Dikarya</taxon>
        <taxon>Ascomycota</taxon>
        <taxon>Pezizomycotina</taxon>
        <taxon>Sordariomycetes</taxon>
        <taxon>Sordariomycetidae</taxon>
        <taxon>Sordariales</taxon>
        <taxon>Chaetomiaceae</taxon>
        <taxon>Trichocladium</taxon>
    </lineage>
</organism>
<comment type="caution">
    <text evidence="3">The sequence shown here is derived from an EMBL/GenBank/DDBJ whole genome shotgun (WGS) entry which is preliminary data.</text>
</comment>
<dbReference type="InterPro" id="IPR011009">
    <property type="entry name" value="Kinase-like_dom_sf"/>
</dbReference>
<dbReference type="InterPro" id="IPR053083">
    <property type="entry name" value="TF_kinase-domain_protein"/>
</dbReference>
<proteinExistence type="predicted"/>
<evidence type="ECO:0000313" key="3">
    <source>
        <dbReference type="EMBL" id="KAK4132977.1"/>
    </source>
</evidence>
<evidence type="ECO:0000259" key="2">
    <source>
        <dbReference type="PROSITE" id="PS50011"/>
    </source>
</evidence>
<reference evidence="3" key="2">
    <citation type="submission" date="2023-05" db="EMBL/GenBank/DDBJ databases">
        <authorList>
            <consortium name="Lawrence Berkeley National Laboratory"/>
            <person name="Steindorff A."/>
            <person name="Hensen N."/>
            <person name="Bonometti L."/>
            <person name="Westerberg I."/>
            <person name="Brannstrom I.O."/>
            <person name="Guillou S."/>
            <person name="Cros-Aarteil S."/>
            <person name="Calhoun S."/>
            <person name="Haridas S."/>
            <person name="Kuo A."/>
            <person name="Mondo S."/>
            <person name="Pangilinan J."/>
            <person name="Riley R."/>
            <person name="Labutti K."/>
            <person name="Andreopoulos B."/>
            <person name="Lipzen A."/>
            <person name="Chen C."/>
            <person name="Yanf M."/>
            <person name="Daum C."/>
            <person name="Ng V."/>
            <person name="Clum A."/>
            <person name="Ohm R."/>
            <person name="Martin F."/>
            <person name="Silar P."/>
            <person name="Natvig D."/>
            <person name="Lalanne C."/>
            <person name="Gautier V."/>
            <person name="Ament-Velasquez S.L."/>
            <person name="Kruys A."/>
            <person name="Hutchinson M.I."/>
            <person name="Powell A.J."/>
            <person name="Barry K."/>
            <person name="Miller A.N."/>
            <person name="Grigoriev I.V."/>
            <person name="Debuchy R."/>
            <person name="Gladieux P."/>
            <person name="Thoren M.H."/>
            <person name="Johannesson H."/>
        </authorList>
    </citation>
    <scope>NUCLEOTIDE SEQUENCE</scope>
    <source>
        <strain evidence="3">CBS 123565</strain>
    </source>
</reference>
<sequence length="529" mass="59897">MAPRIWWDNATIDATFSRQFAIGNLPPRGIERLDQILGFGEDLANDTYWDWIEKKARKVFLILVELGLADQIFGLIDDSYDDEDLPIALDHVWRLKLTPARDEQTDLKFYLRQFHYLLKPLRRGDHTIYQDHEIIPLELPNKKHTDKVVLPNQPGKVFNRRQIALGPGRFSEEDLFLEINNIKELQNAHLLSYWASYTYRNHGYILFTPATEFSLRSLLTTTPSCLKTLEKKVRRQTVMHWILCLVNTVCFLHEGGRAHGNIKPSTVRFSTDNRVFLSDFTRLHGEALDTMTDKEKISFDKEAYDYSAPEKWYKPIWSLPTPSDLADGAALPLDPKAGDIFSLGCVILEILSFLLKKQGRPFAAHRATKRKSPGRGGAVLDASFHKNLEQLETWMTLLDDEASKKDDPLFQGFPPMLHAVTEMLAFDPLERPTIMDVQAKMREIITEMCGIPERHHMQQHDSGDIGMGPPQLSLSLLPTSFSNNTVSSTGDGTTGPPQSGNDNTSNILVNIQTTNGATRPGNEFARVGG</sequence>